<dbReference type="Gene3D" id="3.40.50.2300">
    <property type="match status" value="2"/>
</dbReference>
<evidence type="ECO:0000313" key="5">
    <source>
        <dbReference type="EMBL" id="QTN36313.1"/>
    </source>
</evidence>
<evidence type="ECO:0000256" key="1">
    <source>
        <dbReference type="ARBA" id="ARBA00023015"/>
    </source>
</evidence>
<dbReference type="InterPro" id="IPR028082">
    <property type="entry name" value="Peripla_BP_I"/>
</dbReference>
<dbReference type="GO" id="GO:0000976">
    <property type="term" value="F:transcription cis-regulatory region binding"/>
    <property type="evidence" value="ECO:0007669"/>
    <property type="project" value="TreeGrafter"/>
</dbReference>
<dbReference type="Pfam" id="PF00356">
    <property type="entry name" value="LacI"/>
    <property type="match status" value="1"/>
</dbReference>
<dbReference type="GO" id="GO:0003700">
    <property type="term" value="F:DNA-binding transcription factor activity"/>
    <property type="evidence" value="ECO:0007669"/>
    <property type="project" value="TreeGrafter"/>
</dbReference>
<dbReference type="KEGG" id="cact:HZ995_01960"/>
<keyword evidence="1" id="KW-0805">Transcription regulation</keyword>
<reference evidence="5" key="1">
    <citation type="submission" date="2020-07" db="EMBL/GenBank/DDBJ databases">
        <title>Genome sequences of bacteria associated with the marine, planktonic diatom Thalassiosira profunda strain ECT2AJA-044.</title>
        <authorList>
            <person name="Gargas C.B."/>
            <person name="Roberts W.R."/>
            <person name="Alverson A.J."/>
        </authorList>
    </citation>
    <scope>NUCLEOTIDE SEQUENCE</scope>
    <source>
        <strain evidence="5">ECT2AJA-044</strain>
    </source>
</reference>
<dbReference type="EMBL" id="CP060010">
    <property type="protein sequence ID" value="QTN36313.1"/>
    <property type="molecule type" value="Genomic_DNA"/>
</dbReference>
<dbReference type="PROSITE" id="PS50932">
    <property type="entry name" value="HTH_LACI_2"/>
    <property type="match status" value="1"/>
</dbReference>
<dbReference type="Proteomes" id="UP000665026">
    <property type="component" value="Chromosome"/>
</dbReference>
<keyword evidence="3" id="KW-0804">Transcription</keyword>
<dbReference type="RefSeq" id="WP_209357015.1">
    <property type="nucleotide sequence ID" value="NZ_CP060010.1"/>
</dbReference>
<dbReference type="InterPro" id="IPR010982">
    <property type="entry name" value="Lambda_DNA-bd_dom_sf"/>
</dbReference>
<keyword evidence="2 5" id="KW-0238">DNA-binding</keyword>
<dbReference type="Gene3D" id="1.10.260.40">
    <property type="entry name" value="lambda repressor-like DNA-binding domains"/>
    <property type="match status" value="1"/>
</dbReference>
<dbReference type="SUPFAM" id="SSF47413">
    <property type="entry name" value="lambda repressor-like DNA-binding domains"/>
    <property type="match status" value="1"/>
</dbReference>
<accession>A0A975I7L2</accession>
<dbReference type="Pfam" id="PF00532">
    <property type="entry name" value="Peripla_BP_1"/>
    <property type="match status" value="1"/>
</dbReference>
<sequence length="336" mass="36159">MTRKPTIIDVAKKAGVSKSTVSLVLRNSPTIRDETRELVRAAMRDLGYVYNRSAANMRSSNAGLIGLVINDLRNPFFTEFATSLQMALAEKSYATVLANTDEDAELQAQVVSSMIEHGVSALIICPAYGSTQDTFDAIARAGIPVMQMLRRVDSRTDLFPFTAPDYVTGSRLATEHLVVQGARNIAFVGGLEGRSVTEERMSGYLSVMSASGKEPIILNGESSRKFGRDVAHRLAQEHPDVDGVVCFNDLVALGLSSGCNEIGRCVGKDVIIVGFDNIEDAAETYPSLSSVGYDIASIGAQTAETVLNWLESGQVPEAETRKPVELFVRQSSGGSL</sequence>
<evidence type="ECO:0000256" key="2">
    <source>
        <dbReference type="ARBA" id="ARBA00023125"/>
    </source>
</evidence>
<dbReference type="PANTHER" id="PTHR30146">
    <property type="entry name" value="LACI-RELATED TRANSCRIPTIONAL REPRESSOR"/>
    <property type="match status" value="1"/>
</dbReference>
<feature type="domain" description="HTH lacI-type" evidence="4">
    <location>
        <begin position="5"/>
        <end position="59"/>
    </location>
</feature>
<protein>
    <submittedName>
        <fullName evidence="5">LacI family DNA-binding transcriptional regulator</fullName>
    </submittedName>
</protein>
<gene>
    <name evidence="5" type="ORF">HZ995_01960</name>
</gene>
<dbReference type="CDD" id="cd01392">
    <property type="entry name" value="HTH_LacI"/>
    <property type="match status" value="1"/>
</dbReference>
<name>A0A975I7L2_9RHOB</name>
<proteinExistence type="predicted"/>
<dbReference type="SUPFAM" id="SSF53822">
    <property type="entry name" value="Periplasmic binding protein-like I"/>
    <property type="match status" value="1"/>
</dbReference>
<evidence type="ECO:0000256" key="3">
    <source>
        <dbReference type="ARBA" id="ARBA00023163"/>
    </source>
</evidence>
<dbReference type="SMART" id="SM00354">
    <property type="entry name" value="HTH_LACI"/>
    <property type="match status" value="1"/>
</dbReference>
<evidence type="ECO:0000313" key="6">
    <source>
        <dbReference type="Proteomes" id="UP000665026"/>
    </source>
</evidence>
<dbReference type="InterPro" id="IPR000843">
    <property type="entry name" value="HTH_LacI"/>
</dbReference>
<dbReference type="InterPro" id="IPR001761">
    <property type="entry name" value="Peripla_BP/Lac1_sug-bd_dom"/>
</dbReference>
<evidence type="ECO:0000259" key="4">
    <source>
        <dbReference type="PROSITE" id="PS50932"/>
    </source>
</evidence>
<dbReference type="AlphaFoldDB" id="A0A975I7L2"/>
<dbReference type="PANTHER" id="PTHR30146:SF109">
    <property type="entry name" value="HTH-TYPE TRANSCRIPTIONAL REGULATOR GALS"/>
    <property type="match status" value="1"/>
</dbReference>
<dbReference type="CDD" id="cd06289">
    <property type="entry name" value="PBP1_MalI-like"/>
    <property type="match status" value="1"/>
</dbReference>
<organism evidence="5 6">
    <name type="scientific">Cognatishimia activa</name>
    <dbReference type="NCBI Taxonomy" id="1715691"/>
    <lineage>
        <taxon>Bacteria</taxon>
        <taxon>Pseudomonadati</taxon>
        <taxon>Pseudomonadota</taxon>
        <taxon>Alphaproteobacteria</taxon>
        <taxon>Rhodobacterales</taxon>
        <taxon>Paracoccaceae</taxon>
        <taxon>Cognatishimia</taxon>
    </lineage>
</organism>
<dbReference type="PROSITE" id="PS00356">
    <property type="entry name" value="HTH_LACI_1"/>
    <property type="match status" value="1"/>
</dbReference>